<dbReference type="PANTHER" id="PTHR30529:SF1">
    <property type="entry name" value="CYTOCHROME B561 HOMOLOG 2"/>
    <property type="match status" value="1"/>
</dbReference>
<keyword evidence="6 13" id="KW-0812">Transmembrane</keyword>
<dbReference type="GO" id="GO:0020037">
    <property type="term" value="F:heme binding"/>
    <property type="evidence" value="ECO:0007669"/>
    <property type="project" value="TreeGrafter"/>
</dbReference>
<name>A0A2C9DBY6_9HYPH</name>
<sequence length="170" mass="18736">MTTATAASPRPASYSALQIALHWIIAALILFQLVFGESMGRLGWLLRNNQTPTATDYLMADLHIYVGVAVLVLALWRLMIRVRHGAPAAPEGGNPLLEKAATAMHHLFYVLLIGMPVTGLIAEYLFHSMGEIHELGKPVFIIFIVVHAAAALYHQYVLKDGVLTRMLRPN</sequence>
<feature type="transmembrane region" description="Helical" evidence="13">
    <location>
        <begin position="12"/>
        <end position="35"/>
    </location>
</feature>
<comment type="similarity">
    <text evidence="12">Belongs to the cytochrome b561 family.</text>
</comment>
<dbReference type="AlphaFoldDB" id="A0A2C9DBY6"/>
<evidence type="ECO:0000256" key="13">
    <source>
        <dbReference type="SAM" id="Phobius"/>
    </source>
</evidence>
<keyword evidence="5" id="KW-0349">Heme</keyword>
<evidence type="ECO:0000313" key="15">
    <source>
        <dbReference type="EMBL" id="SON57834.1"/>
    </source>
</evidence>
<dbReference type="KEGG" id="hdi:HDIA_4293"/>
<feature type="transmembrane region" description="Helical" evidence="13">
    <location>
        <begin position="62"/>
        <end position="80"/>
    </location>
</feature>
<evidence type="ECO:0000256" key="6">
    <source>
        <dbReference type="ARBA" id="ARBA00022692"/>
    </source>
</evidence>
<evidence type="ECO:0000256" key="1">
    <source>
        <dbReference type="ARBA" id="ARBA00001970"/>
    </source>
</evidence>
<keyword evidence="9 13" id="KW-1133">Transmembrane helix</keyword>
<keyword evidence="11 13" id="KW-0472">Membrane</keyword>
<evidence type="ECO:0000256" key="9">
    <source>
        <dbReference type="ARBA" id="ARBA00022989"/>
    </source>
</evidence>
<organism evidence="15 16">
    <name type="scientific">Hartmannibacter diazotrophicus</name>
    <dbReference type="NCBI Taxonomy" id="1482074"/>
    <lineage>
        <taxon>Bacteria</taxon>
        <taxon>Pseudomonadati</taxon>
        <taxon>Pseudomonadota</taxon>
        <taxon>Alphaproteobacteria</taxon>
        <taxon>Hyphomicrobiales</taxon>
        <taxon>Pleomorphomonadaceae</taxon>
        <taxon>Hartmannibacter</taxon>
    </lineage>
</organism>
<keyword evidence="16" id="KW-1185">Reference proteome</keyword>
<keyword evidence="3" id="KW-0813">Transport</keyword>
<protein>
    <submittedName>
        <fullName evidence="15">Cytochrome b-562</fullName>
    </submittedName>
</protein>
<dbReference type="GO" id="GO:0046872">
    <property type="term" value="F:metal ion binding"/>
    <property type="evidence" value="ECO:0007669"/>
    <property type="project" value="UniProtKB-KW"/>
</dbReference>
<keyword evidence="7" id="KW-0479">Metal-binding</keyword>
<reference evidence="16" key="1">
    <citation type="submission" date="2017-09" db="EMBL/GenBank/DDBJ databases">
        <title>Genome sequence of Nannocystis excedens DSM 71.</title>
        <authorList>
            <person name="Blom J."/>
        </authorList>
    </citation>
    <scope>NUCLEOTIDE SEQUENCE [LARGE SCALE GENOMIC DNA]</scope>
    <source>
        <strain evidence="16">type strain: E19</strain>
    </source>
</reference>
<evidence type="ECO:0000256" key="5">
    <source>
        <dbReference type="ARBA" id="ARBA00022617"/>
    </source>
</evidence>
<dbReference type="InterPro" id="IPR011577">
    <property type="entry name" value="Cyt_b561_bac/Ni-Hgenase"/>
</dbReference>
<feature type="transmembrane region" description="Helical" evidence="13">
    <location>
        <begin position="138"/>
        <end position="158"/>
    </location>
</feature>
<comment type="cofactor">
    <cofactor evidence="1">
        <name>heme b</name>
        <dbReference type="ChEBI" id="CHEBI:60344"/>
    </cofactor>
</comment>
<dbReference type="InterPro" id="IPR052168">
    <property type="entry name" value="Cytochrome_b561_oxidase"/>
</dbReference>
<dbReference type="Pfam" id="PF01292">
    <property type="entry name" value="Ni_hydr_CYTB"/>
    <property type="match status" value="1"/>
</dbReference>
<evidence type="ECO:0000259" key="14">
    <source>
        <dbReference type="Pfam" id="PF01292"/>
    </source>
</evidence>
<evidence type="ECO:0000256" key="11">
    <source>
        <dbReference type="ARBA" id="ARBA00023136"/>
    </source>
</evidence>
<dbReference type="Proteomes" id="UP000223606">
    <property type="component" value="Chromosome 1"/>
</dbReference>
<evidence type="ECO:0000313" key="16">
    <source>
        <dbReference type="Proteomes" id="UP000223606"/>
    </source>
</evidence>
<gene>
    <name evidence="15" type="ORF">HDIA_4293</name>
</gene>
<evidence type="ECO:0000256" key="8">
    <source>
        <dbReference type="ARBA" id="ARBA00022982"/>
    </source>
</evidence>
<dbReference type="RefSeq" id="WP_099558034.1">
    <property type="nucleotide sequence ID" value="NZ_LT960614.1"/>
</dbReference>
<dbReference type="OrthoDB" id="8156287at2"/>
<keyword evidence="10" id="KW-0408">Iron</keyword>
<keyword evidence="8" id="KW-0249">Electron transport</keyword>
<evidence type="ECO:0000256" key="10">
    <source>
        <dbReference type="ARBA" id="ARBA00023004"/>
    </source>
</evidence>
<keyword evidence="4" id="KW-1003">Cell membrane</keyword>
<evidence type="ECO:0000256" key="12">
    <source>
        <dbReference type="ARBA" id="ARBA00037975"/>
    </source>
</evidence>
<feature type="domain" description="Cytochrome b561 bacterial/Ni-hydrogenase" evidence="14">
    <location>
        <begin position="14"/>
        <end position="168"/>
    </location>
</feature>
<evidence type="ECO:0000256" key="7">
    <source>
        <dbReference type="ARBA" id="ARBA00022723"/>
    </source>
</evidence>
<comment type="subcellular location">
    <subcellularLocation>
        <location evidence="2">Cell membrane</location>
        <topology evidence="2">Multi-pass membrane protein</topology>
    </subcellularLocation>
</comment>
<dbReference type="GO" id="GO:0005886">
    <property type="term" value="C:plasma membrane"/>
    <property type="evidence" value="ECO:0007669"/>
    <property type="project" value="UniProtKB-SubCell"/>
</dbReference>
<dbReference type="Gene3D" id="1.20.950.20">
    <property type="entry name" value="Transmembrane di-heme cytochromes, Chain C"/>
    <property type="match status" value="1"/>
</dbReference>
<feature type="transmembrane region" description="Helical" evidence="13">
    <location>
        <begin position="107"/>
        <end position="126"/>
    </location>
</feature>
<evidence type="ECO:0000256" key="3">
    <source>
        <dbReference type="ARBA" id="ARBA00022448"/>
    </source>
</evidence>
<accession>A0A2C9DBY6</accession>
<evidence type="ECO:0000256" key="2">
    <source>
        <dbReference type="ARBA" id="ARBA00004651"/>
    </source>
</evidence>
<dbReference type="PANTHER" id="PTHR30529">
    <property type="entry name" value="CYTOCHROME B561"/>
    <property type="match status" value="1"/>
</dbReference>
<dbReference type="GO" id="GO:0009055">
    <property type="term" value="F:electron transfer activity"/>
    <property type="evidence" value="ECO:0007669"/>
    <property type="project" value="InterPro"/>
</dbReference>
<evidence type="ECO:0000256" key="4">
    <source>
        <dbReference type="ARBA" id="ARBA00022475"/>
    </source>
</evidence>
<dbReference type="InterPro" id="IPR016174">
    <property type="entry name" value="Di-haem_cyt_TM"/>
</dbReference>
<dbReference type="EMBL" id="LT960614">
    <property type="protein sequence ID" value="SON57834.1"/>
    <property type="molecule type" value="Genomic_DNA"/>
</dbReference>
<dbReference type="SUPFAM" id="SSF81342">
    <property type="entry name" value="Transmembrane di-heme cytochromes"/>
    <property type="match status" value="1"/>
</dbReference>
<dbReference type="GO" id="GO:0022904">
    <property type="term" value="P:respiratory electron transport chain"/>
    <property type="evidence" value="ECO:0007669"/>
    <property type="project" value="InterPro"/>
</dbReference>
<proteinExistence type="inferred from homology"/>